<evidence type="ECO:0000313" key="3">
    <source>
        <dbReference type="Proteomes" id="UP000481339"/>
    </source>
</evidence>
<dbReference type="Proteomes" id="UP000481339">
    <property type="component" value="Unassembled WGS sequence"/>
</dbReference>
<protein>
    <submittedName>
        <fullName evidence="2">Uncharacterized protein</fullName>
    </submittedName>
</protein>
<accession>A0A7C8FRI1</accession>
<feature type="compositionally biased region" description="Basic residues" evidence="1">
    <location>
        <begin position="16"/>
        <end position="34"/>
    </location>
</feature>
<evidence type="ECO:0000256" key="1">
    <source>
        <dbReference type="SAM" id="MobiDB-lite"/>
    </source>
</evidence>
<sequence length="75" mass="8609">MAHWTRSSGSPTRPCARWRRRGQRRPARPRRRHGSASSPTCCPRRAPRSHRPAPCWTAPGAATWRVRRRRSSPTG</sequence>
<feature type="region of interest" description="Disordered" evidence="1">
    <location>
        <begin position="1"/>
        <end position="57"/>
    </location>
</feature>
<dbReference type="AlphaFoldDB" id="A0A7C8FRI1"/>
<evidence type="ECO:0000313" key="2">
    <source>
        <dbReference type="EMBL" id="KAB1633837.1"/>
    </source>
</evidence>
<gene>
    <name evidence="2" type="ORF">F8O02_01180</name>
</gene>
<dbReference type="EMBL" id="WBKA01000001">
    <property type="protein sequence ID" value="KAB1633837.1"/>
    <property type="molecule type" value="Genomic_DNA"/>
</dbReference>
<keyword evidence="3" id="KW-1185">Reference proteome</keyword>
<reference evidence="2 3" key="1">
    <citation type="submission" date="2019-09" db="EMBL/GenBank/DDBJ databases">
        <title>Phylogeny of genus Pseudoclavibacter and closely related genus.</title>
        <authorList>
            <person name="Li Y."/>
        </authorList>
    </citation>
    <scope>NUCLEOTIDE SEQUENCE [LARGE SCALE GENOMIC DNA]</scope>
    <source>
        <strain evidence="2 3">JCM 16921</strain>
    </source>
</reference>
<proteinExistence type="predicted"/>
<name>A0A7C8FRI1_9MICO</name>
<organism evidence="2 3">
    <name type="scientific">Pseudoclavibacter caeni</name>
    <dbReference type="NCBI Taxonomy" id="908846"/>
    <lineage>
        <taxon>Bacteria</taxon>
        <taxon>Bacillati</taxon>
        <taxon>Actinomycetota</taxon>
        <taxon>Actinomycetes</taxon>
        <taxon>Micrococcales</taxon>
        <taxon>Microbacteriaceae</taxon>
        <taxon>Pseudoclavibacter</taxon>
    </lineage>
</organism>
<comment type="caution">
    <text evidence="2">The sequence shown here is derived from an EMBL/GenBank/DDBJ whole genome shotgun (WGS) entry which is preliminary data.</text>
</comment>
<feature type="compositionally biased region" description="Polar residues" evidence="1">
    <location>
        <begin position="1"/>
        <end position="11"/>
    </location>
</feature>